<dbReference type="Proteomes" id="UP000826462">
    <property type="component" value="Chromosome 2"/>
</dbReference>
<name>A0ABX8URZ7_9BURK</name>
<evidence type="ECO:0000313" key="2">
    <source>
        <dbReference type="Proteomes" id="UP000826462"/>
    </source>
</evidence>
<proteinExistence type="predicted"/>
<dbReference type="CDD" id="cd00736">
    <property type="entry name" value="lambda_lys-like"/>
    <property type="match status" value="1"/>
</dbReference>
<reference evidence="1 2" key="1">
    <citation type="submission" date="2021-07" db="EMBL/GenBank/DDBJ databases">
        <title>Paraburkholderia edwinii protects Aspergillus sp. from phenazines by acting as a toxin sponge.</title>
        <authorList>
            <person name="Dahlstrom K.M."/>
            <person name="Newman D.K."/>
        </authorList>
    </citation>
    <scope>NUCLEOTIDE SEQUENCE [LARGE SCALE GENOMIC DNA]</scope>
    <source>
        <strain evidence="1 2">Pe01</strain>
    </source>
</reference>
<dbReference type="Gene3D" id="1.10.530.10">
    <property type="match status" value="1"/>
</dbReference>
<evidence type="ECO:0000313" key="1">
    <source>
        <dbReference type="EMBL" id="QYD71775.1"/>
    </source>
</evidence>
<dbReference type="InterPro" id="IPR023346">
    <property type="entry name" value="Lysozyme-like_dom_sf"/>
</dbReference>
<organism evidence="1 2">
    <name type="scientific">Paraburkholderia edwinii</name>
    <dbReference type="NCBI Taxonomy" id="2861782"/>
    <lineage>
        <taxon>Bacteria</taxon>
        <taxon>Pseudomonadati</taxon>
        <taxon>Pseudomonadota</taxon>
        <taxon>Betaproteobacteria</taxon>
        <taxon>Burkholderiales</taxon>
        <taxon>Burkholderiaceae</taxon>
        <taxon>Paraburkholderia</taxon>
    </lineage>
</organism>
<keyword evidence="2" id="KW-1185">Reference proteome</keyword>
<protein>
    <submittedName>
        <fullName evidence="1">Glycoside hydrolase family 104 protein</fullName>
    </submittedName>
</protein>
<gene>
    <name evidence="1" type="ORF">KZJ38_32885</name>
</gene>
<sequence>MTTKLHAELQTLSFAFPFRDVRGQEIVDEHVFYDWLASEGNGSFPVSGSGMWHGGIHVSMNGAGQKLDLTHGVRCIAAGEIIAYRINRTPLASQIAADGNSAAQVGLYSSAFTLVRHALEYPLGNRLTFFSLYMHLQSVSEYVQQSALAPAYWIRAHQVTEYAADKQKVSSHPGAPVTPQIGLNIHADAGSAKILAILPRGAKVRIGEKRKNGRWGKIELIESGALMPPRVAGYVFPDADKGWVYLGKERGHELLVPVVSEARCDEVVVPPEPIPVKAGELIGHLGQYWQTDDARREHRMVHIEVFCGDELPNFLASSRAAANKVIDFEKLSLLRIDKGVKLFERPSTDGEGARAPETAVVQIYSQAVLEALPKDSKGAKDDSLGDGQQWWRVTSANSRYEDINGWVRNRQMPPNGGVTRESPHAWKDFETVTGADAGNPTIFGSVDAWLDHVLCEDKPATGDVQQLKPLACNLYRALSTMRSESQAADEMRALKGHKWLTFRASRLIPKHRSEWSSHSEYQDFFEKILARVAKEPYHDAEIERFNRLVWWDDVKKAVKGVFPSSPEVFHIHPIALVANFPRNTIPLEEARVRAFLRMIRVGEGTEGVDGYERLFGGESFVRDYGKDFSDHPRLQIARQSAGRILRSTAAGAYQVMAYTWDDPQLSRYRKTYGISDFSPASQDRFCVVLLKFKRRAIESIKEGDIKKAVFDDRCNLEWASLPGDMYGQGGVSMDTVSKKFSVYLNDELSGKSDLAVAIGGLSDLIG</sequence>
<dbReference type="SUPFAM" id="SSF53955">
    <property type="entry name" value="Lysozyme-like"/>
    <property type="match status" value="1"/>
</dbReference>
<keyword evidence="1" id="KW-0378">Hydrolase</keyword>
<dbReference type="EMBL" id="CP080096">
    <property type="protein sequence ID" value="QYD71775.1"/>
    <property type="molecule type" value="Genomic_DNA"/>
</dbReference>
<accession>A0ABX8URZ7</accession>
<dbReference type="RefSeq" id="WP_219801204.1">
    <property type="nucleotide sequence ID" value="NZ_CP080096.1"/>
</dbReference>
<dbReference type="GO" id="GO:0016787">
    <property type="term" value="F:hydrolase activity"/>
    <property type="evidence" value="ECO:0007669"/>
    <property type="project" value="UniProtKB-KW"/>
</dbReference>